<protein>
    <recommendedName>
        <fullName evidence="4">FunZ protein</fullName>
    </recommendedName>
</protein>
<accession>A0A2N0BA51</accession>
<accession>A0A2N0BQN3</accession>
<dbReference type="RefSeq" id="WP_100745304.1">
    <property type="nucleotide sequence ID" value="NZ_NPEF02000020.1"/>
</dbReference>
<evidence type="ECO:0000313" key="1">
    <source>
        <dbReference type="EMBL" id="MDV6237148.1"/>
    </source>
</evidence>
<reference evidence="2" key="1">
    <citation type="submission" date="2017-07" db="EMBL/GenBank/DDBJ databases">
        <title>Leptospira spp. isolated from tropical soils.</title>
        <authorList>
            <person name="Thibeaux R."/>
            <person name="Iraola G."/>
            <person name="Ferres I."/>
            <person name="Bierque E."/>
            <person name="Girault D."/>
            <person name="Soupe-Gilbert M.-E."/>
            <person name="Picardeau M."/>
            <person name="Goarant C."/>
        </authorList>
    </citation>
    <scope>NUCLEOTIDE SEQUENCE [LARGE SCALE GENOMIC DNA]</scope>
    <source>
        <strain evidence="2">ATI7-C-A5</strain>
    </source>
</reference>
<dbReference type="EMBL" id="NPEF02000020">
    <property type="protein sequence ID" value="MDV6237148.1"/>
    <property type="molecule type" value="Genomic_DNA"/>
</dbReference>
<dbReference type="NCBIfam" id="NF047389">
    <property type="entry name" value="ATPase_Sll1717"/>
    <property type="match status" value="1"/>
</dbReference>
<reference evidence="1 3" key="2">
    <citation type="journal article" date="2018" name="Microb. Genom.">
        <title>Deciphering the unexplored Leptospira diversity from soils uncovers genomic evolution to virulence.</title>
        <authorList>
            <person name="Thibeaux R."/>
            <person name="Iraola G."/>
            <person name="Ferres I."/>
            <person name="Bierque E."/>
            <person name="Girault D."/>
            <person name="Soupe-Gilbert M.E."/>
            <person name="Picardeau M."/>
            <person name="Goarant C."/>
        </authorList>
    </citation>
    <scope>NUCLEOTIDE SEQUENCE [LARGE SCALE GENOMIC DNA]</scope>
    <source>
        <strain evidence="1 3">ATI7-C-A5</strain>
    </source>
</reference>
<dbReference type="AlphaFoldDB" id="A0A2N0BA51"/>
<name>A0A2N0BA51_9LEPT</name>
<comment type="caution">
    <text evidence="2">The sequence shown here is derived from an EMBL/GenBank/DDBJ whole genome shotgun (WGS) entry which is preliminary data.</text>
</comment>
<evidence type="ECO:0000313" key="3">
    <source>
        <dbReference type="Proteomes" id="UP000232122"/>
    </source>
</evidence>
<proteinExistence type="predicted"/>
<evidence type="ECO:0000313" key="2">
    <source>
        <dbReference type="EMBL" id="PJZ93440.1"/>
    </source>
</evidence>
<keyword evidence="3" id="KW-1185">Reference proteome</keyword>
<dbReference type="InterPro" id="IPR059206">
    <property type="entry name" value="Sll1717-like"/>
</dbReference>
<gene>
    <name evidence="1" type="ORF">CH379_016065</name>
    <name evidence="2" type="ORF">CH379_07825</name>
</gene>
<dbReference type="Proteomes" id="UP000232122">
    <property type="component" value="Unassembled WGS sequence"/>
</dbReference>
<dbReference type="OrthoDB" id="100386at2"/>
<organism evidence="2">
    <name type="scientific">Leptospira ellisii</name>
    <dbReference type="NCBI Taxonomy" id="2023197"/>
    <lineage>
        <taxon>Bacteria</taxon>
        <taxon>Pseudomonadati</taxon>
        <taxon>Spirochaetota</taxon>
        <taxon>Spirochaetia</taxon>
        <taxon>Leptospirales</taxon>
        <taxon>Leptospiraceae</taxon>
        <taxon>Leptospira</taxon>
    </lineage>
</organism>
<reference evidence="1" key="3">
    <citation type="submission" date="2023-10" db="EMBL/GenBank/DDBJ databases">
        <authorList>
            <person name="Picardeau M."/>
            <person name="Thibeaux R."/>
        </authorList>
    </citation>
    <scope>NUCLEOTIDE SEQUENCE</scope>
    <source>
        <strain evidence="1">ATI7-C-A5</strain>
    </source>
</reference>
<sequence length="507" mass="59429">MKSLKDIDSFGSTDADHDEYLLESFEDHEAYISILERKKYLIVGRKGAGKTAIFKKIITTKSSDYFSYGHTFSDYPWHYHDKQARVGIPDFDKFTHSWKYLIYLTISKIILNHDQSLPYNEECFLEMGKIERFVVDSYGTRDPDITQIFTPSKRLKIKPTFEIDWKLLKASVEAENVPIEDLPVIIQDINKSLSDSIFKVLNPANRYIICFDQLDLGFNPKDSEYSNRLIGLLLAAKDINNTAKSFKKNLFITILLRDDIYNSLQFEDKNKITENYLSAIEWDTARTNNTLKSLMEKRFNLILGENKENITWDNVFDSNQEMPGHQNKYQYLRDRTFLRPRDLIKFCNSALSAHKARLVDPKRSDKELFINEDILEARSSYGDYFLREIDDEVHKHLPNYKNYLEIFRSIGVYRFPIAAFNEEYNKRKESLKEVSNSLDILKGLYRFSIIAFYRSGGKGKGGSTYVYKYQNPELDFDEMTQHIEVHPGLMEVLGLKRYETKSLKYDP</sequence>
<evidence type="ECO:0008006" key="4">
    <source>
        <dbReference type="Google" id="ProtNLM"/>
    </source>
</evidence>
<dbReference type="EMBL" id="NPEF01000062">
    <property type="protein sequence ID" value="PJZ93440.1"/>
    <property type="molecule type" value="Genomic_DNA"/>
</dbReference>